<evidence type="ECO:0000256" key="4">
    <source>
        <dbReference type="ARBA" id="ARBA00023136"/>
    </source>
</evidence>
<feature type="transmembrane region" description="Helical" evidence="5">
    <location>
        <begin position="124"/>
        <end position="140"/>
    </location>
</feature>
<keyword evidence="7" id="KW-1185">Reference proteome</keyword>
<feature type="transmembrane region" description="Helical" evidence="5">
    <location>
        <begin position="92"/>
        <end position="112"/>
    </location>
</feature>
<organism evidence="6 7">
    <name type="scientific">Fusarium agapanthi</name>
    <dbReference type="NCBI Taxonomy" id="1803897"/>
    <lineage>
        <taxon>Eukaryota</taxon>
        <taxon>Fungi</taxon>
        <taxon>Dikarya</taxon>
        <taxon>Ascomycota</taxon>
        <taxon>Pezizomycotina</taxon>
        <taxon>Sordariomycetes</taxon>
        <taxon>Hypocreomycetidae</taxon>
        <taxon>Hypocreales</taxon>
        <taxon>Nectriaceae</taxon>
        <taxon>Fusarium</taxon>
        <taxon>Fusarium fujikuroi species complex</taxon>
    </lineage>
</organism>
<keyword evidence="2 5" id="KW-0812">Transmembrane</keyword>
<evidence type="ECO:0000256" key="1">
    <source>
        <dbReference type="ARBA" id="ARBA00004141"/>
    </source>
</evidence>
<dbReference type="OrthoDB" id="6612291at2759"/>
<proteinExistence type="predicted"/>
<feature type="transmembrane region" description="Helical" evidence="5">
    <location>
        <begin position="66"/>
        <end position="85"/>
    </location>
</feature>
<keyword evidence="3 5" id="KW-1133">Transmembrane helix</keyword>
<dbReference type="AlphaFoldDB" id="A0A9P5AWD3"/>
<dbReference type="Pfam" id="PF00083">
    <property type="entry name" value="Sugar_tr"/>
    <property type="match status" value="2"/>
</dbReference>
<dbReference type="EMBL" id="LUFC02001696">
    <property type="protein sequence ID" value="KAF4473352.1"/>
    <property type="molecule type" value="Genomic_DNA"/>
</dbReference>
<evidence type="ECO:0000256" key="5">
    <source>
        <dbReference type="SAM" id="Phobius"/>
    </source>
</evidence>
<dbReference type="PANTHER" id="PTHR48022">
    <property type="entry name" value="PLASTIDIC GLUCOSE TRANSPORTER 4"/>
    <property type="match status" value="1"/>
</dbReference>
<evidence type="ECO:0000313" key="7">
    <source>
        <dbReference type="Proteomes" id="UP000737391"/>
    </source>
</evidence>
<sequence>MPIASLYSIHHQGTSYWDCFKTAGVRRTEIACASFLGRITCGAQFAYSATYFFQKAGLDSEASYNLNLGGTGMAFCGTIASWFLMRHIGRRNLYLAGMSAMSMWLLIIGALATNTFNPAVKQTGFFWFAFACLSVVWTFFRLPETKGRSCEELDLMFKAKLPTRKFKTYHVDAYDNSQGSGVMMV</sequence>
<dbReference type="Proteomes" id="UP000737391">
    <property type="component" value="Unassembled WGS sequence"/>
</dbReference>
<protein>
    <submittedName>
        <fullName evidence="6">Alpha-glucoside transport</fullName>
    </submittedName>
</protein>
<comment type="caution">
    <text evidence="6">The sequence shown here is derived from an EMBL/GenBank/DDBJ whole genome shotgun (WGS) entry which is preliminary data.</text>
</comment>
<comment type="subcellular location">
    <subcellularLocation>
        <location evidence="1">Membrane</location>
        <topology evidence="1">Multi-pass membrane protein</topology>
    </subcellularLocation>
</comment>
<dbReference type="GO" id="GO:0016020">
    <property type="term" value="C:membrane"/>
    <property type="evidence" value="ECO:0007669"/>
    <property type="project" value="UniProtKB-SubCell"/>
</dbReference>
<evidence type="ECO:0000256" key="2">
    <source>
        <dbReference type="ARBA" id="ARBA00022692"/>
    </source>
</evidence>
<dbReference type="SUPFAM" id="SSF103473">
    <property type="entry name" value="MFS general substrate transporter"/>
    <property type="match status" value="1"/>
</dbReference>
<dbReference type="InterPro" id="IPR050360">
    <property type="entry name" value="MFS_Sugar_Transporters"/>
</dbReference>
<dbReference type="Gene3D" id="1.20.1250.20">
    <property type="entry name" value="MFS general substrate transporter like domains"/>
    <property type="match status" value="1"/>
</dbReference>
<dbReference type="PANTHER" id="PTHR48022:SF5">
    <property type="entry name" value="ALPHA-GLUCOSIDES PERMEASE MPH2-RELATED"/>
    <property type="match status" value="1"/>
</dbReference>
<dbReference type="InterPro" id="IPR036259">
    <property type="entry name" value="MFS_trans_sf"/>
</dbReference>
<accession>A0A9P5AWD3</accession>
<reference evidence="6" key="1">
    <citation type="submission" date="2020-01" db="EMBL/GenBank/DDBJ databases">
        <title>Identification and distribution of gene clusters putatively required for synthesis of sphingolipid metabolism inhibitors in phylogenetically diverse species of the filamentous fungus Fusarium.</title>
        <authorList>
            <person name="Kim H.-S."/>
            <person name="Busman M."/>
            <person name="Brown D.W."/>
            <person name="Divon H."/>
            <person name="Uhlig S."/>
            <person name="Proctor R.H."/>
        </authorList>
    </citation>
    <scope>NUCLEOTIDE SEQUENCE</scope>
    <source>
        <strain evidence="6">NRRL 31653</strain>
    </source>
</reference>
<name>A0A9P5AWD3_9HYPO</name>
<evidence type="ECO:0000256" key="3">
    <source>
        <dbReference type="ARBA" id="ARBA00022989"/>
    </source>
</evidence>
<evidence type="ECO:0000313" key="6">
    <source>
        <dbReference type="EMBL" id="KAF4473352.1"/>
    </source>
</evidence>
<gene>
    <name evidence="6" type="ORF">FAGAP_13207</name>
</gene>
<keyword evidence="4 5" id="KW-0472">Membrane</keyword>
<dbReference type="InterPro" id="IPR005828">
    <property type="entry name" value="MFS_sugar_transport-like"/>
</dbReference>
<dbReference type="GO" id="GO:0005351">
    <property type="term" value="F:carbohydrate:proton symporter activity"/>
    <property type="evidence" value="ECO:0007669"/>
    <property type="project" value="TreeGrafter"/>
</dbReference>